<protein>
    <submittedName>
        <fullName evidence="2">Uncharacterized protein</fullName>
    </submittedName>
</protein>
<keyword evidence="1" id="KW-0472">Membrane</keyword>
<dbReference type="Proteomes" id="UP000326994">
    <property type="component" value="Unassembled WGS sequence"/>
</dbReference>
<keyword evidence="1" id="KW-1133">Transmembrane helix</keyword>
<feature type="transmembrane region" description="Helical" evidence="1">
    <location>
        <begin position="123"/>
        <end position="140"/>
    </location>
</feature>
<dbReference type="EMBL" id="BKCF01000003">
    <property type="protein sequence ID" value="GEQ86506.1"/>
    <property type="molecule type" value="Genomic_DNA"/>
</dbReference>
<feature type="transmembrane region" description="Helical" evidence="1">
    <location>
        <begin position="62"/>
        <end position="85"/>
    </location>
</feature>
<evidence type="ECO:0000313" key="2">
    <source>
        <dbReference type="EMBL" id="GEQ86506.1"/>
    </source>
</evidence>
<keyword evidence="3" id="KW-1185">Reference proteome</keyword>
<feature type="transmembrane region" description="Helical" evidence="1">
    <location>
        <begin position="21"/>
        <end position="42"/>
    </location>
</feature>
<dbReference type="AlphaFoldDB" id="A0A5J4G1Q5"/>
<dbReference type="OrthoDB" id="1446731at2"/>
<gene>
    <name evidence="2" type="ORF">ULMS_20140</name>
</gene>
<feature type="transmembrane region" description="Helical" evidence="1">
    <location>
        <begin position="92"/>
        <end position="111"/>
    </location>
</feature>
<evidence type="ECO:0000256" key="1">
    <source>
        <dbReference type="SAM" id="Phobius"/>
    </source>
</evidence>
<comment type="caution">
    <text evidence="2">The sequence shown here is derived from an EMBL/GenBank/DDBJ whole genome shotgun (WGS) entry which is preliminary data.</text>
</comment>
<keyword evidence="1" id="KW-0812">Transmembrane</keyword>
<accession>A0A5J4G1Q5</accession>
<proteinExistence type="predicted"/>
<name>A0A5J4G1Q5_9FLAO</name>
<sequence>MIKQNNKLIGISTSQDRGKKSLILGGILVFIIAITPLIFYSYESFPNSQVWETSLFELNTDFPSWINFAYFSIGKLVPIILLLIWFFTCKHWWHWIILVPMAMYIFQLWGLLNESNGMDEVELIYILPLMMVLVPFVYLIRAKLFSKIRGNDLDAFEEELTKKRSIWKQVTDLFR</sequence>
<evidence type="ECO:0000313" key="3">
    <source>
        <dbReference type="Proteomes" id="UP000326994"/>
    </source>
</evidence>
<reference evidence="2 3" key="1">
    <citation type="submission" date="2019-08" db="EMBL/GenBank/DDBJ databases">
        <title>Ulvibacter marinistellae sp. nov., isolated from a starfish, Patiria pectinifera.</title>
        <authorList>
            <person name="Kawano K."/>
            <person name="Ushijima N."/>
            <person name="Kihara M."/>
            <person name="Itoh H."/>
        </authorList>
    </citation>
    <scope>NUCLEOTIDE SEQUENCE [LARGE SCALE GENOMIC DNA]</scope>
    <source>
        <strain evidence="2 3">KK4</strain>
    </source>
</reference>
<organism evidence="2 3">
    <name type="scientific">Patiriisocius marinistellae</name>
    <dbReference type="NCBI Taxonomy" id="2494560"/>
    <lineage>
        <taxon>Bacteria</taxon>
        <taxon>Pseudomonadati</taxon>
        <taxon>Bacteroidota</taxon>
        <taxon>Flavobacteriia</taxon>
        <taxon>Flavobacteriales</taxon>
        <taxon>Flavobacteriaceae</taxon>
        <taxon>Patiriisocius</taxon>
    </lineage>
</organism>